<evidence type="ECO:0000256" key="1">
    <source>
        <dbReference type="ARBA" id="ARBA00038473"/>
    </source>
</evidence>
<gene>
    <name evidence="3" type="ORF">EDE15_2579</name>
</gene>
<keyword evidence="4" id="KW-1185">Reference proteome</keyword>
<dbReference type="PANTHER" id="PTHR22935">
    <property type="entry name" value="PENICILLIN-BINDING PROTEIN"/>
    <property type="match status" value="1"/>
</dbReference>
<evidence type="ECO:0000313" key="4">
    <source>
        <dbReference type="Proteomes" id="UP000269669"/>
    </source>
</evidence>
<sequence length="462" mass="50962">MYVVKYLFEIYFPLRPSKKILMRYRGFYLYFVVVRPKFLVTPLQKLCFCLQETARFCILRSENKMTHAKLLRPFFALLFALIRISVLAQATPPSLPDLQSADTFGADLFLQSGTTGMVLVVVRDNQVFFRGYGETAPGSHQLPTEDSLLRLCSLTKIFTTDVLTKLVADKTVRLNDPLQRFAPPRAVVPKRQFITLADLATHTSGLPRELGNAPPKTPHFTFPDYRTRWHWLPNQRLRTTPGTAALYSNVAFDLLSDALHSASHKQYAALLAERTLNPLHMHNTTFFPNAAQCSHLLIGANDEGPCTFTEATAGSSGLYSTATDMAIWLQYLLGTGGPGIPTQSPAAQAVYVLPSDLVSQKGLDHAGDPTGIGLGWIHLLPADDPSHIIQKTGGGAGFETYIAINQARHTAIFLAATDGPVDTHLHFFNAANELLLAVAGLPPLPTPPPKPAVKHMHPHRRR</sequence>
<dbReference type="InterPro" id="IPR012338">
    <property type="entry name" value="Beta-lactam/transpept-like"/>
</dbReference>
<dbReference type="Pfam" id="PF00144">
    <property type="entry name" value="Beta-lactamase"/>
    <property type="match status" value="1"/>
</dbReference>
<accession>A0A428MJB4</accession>
<organism evidence="3 4">
    <name type="scientific">Edaphobacter aggregans</name>
    <dbReference type="NCBI Taxonomy" id="570835"/>
    <lineage>
        <taxon>Bacteria</taxon>
        <taxon>Pseudomonadati</taxon>
        <taxon>Acidobacteriota</taxon>
        <taxon>Terriglobia</taxon>
        <taxon>Terriglobales</taxon>
        <taxon>Acidobacteriaceae</taxon>
        <taxon>Edaphobacter</taxon>
    </lineage>
</organism>
<protein>
    <submittedName>
        <fullName evidence="3">D-alanyl-D-alanine-carboxypeptidase/D-alanyl-D-alanine-endopeptidase</fullName>
    </submittedName>
</protein>
<dbReference type="Gene3D" id="3.40.710.10">
    <property type="entry name" value="DD-peptidase/beta-lactamase superfamily"/>
    <property type="match status" value="1"/>
</dbReference>
<keyword evidence="3" id="KW-0378">Hydrolase</keyword>
<dbReference type="PANTHER" id="PTHR22935:SF95">
    <property type="entry name" value="BETA-LACTAMASE-LIKE 1-RELATED"/>
    <property type="match status" value="1"/>
</dbReference>
<proteinExistence type="inferred from homology"/>
<comment type="similarity">
    <text evidence="1">Belongs to the beta-lactamase family.</text>
</comment>
<dbReference type="Proteomes" id="UP000269669">
    <property type="component" value="Unassembled WGS sequence"/>
</dbReference>
<evidence type="ECO:0000259" key="2">
    <source>
        <dbReference type="Pfam" id="PF00144"/>
    </source>
</evidence>
<name>A0A428MJB4_9BACT</name>
<comment type="caution">
    <text evidence="3">The sequence shown here is derived from an EMBL/GenBank/DDBJ whole genome shotgun (WGS) entry which is preliminary data.</text>
</comment>
<dbReference type="SUPFAM" id="SSF56601">
    <property type="entry name" value="beta-lactamase/transpeptidase-like"/>
    <property type="match status" value="1"/>
</dbReference>
<dbReference type="EMBL" id="RSDW01000001">
    <property type="protein sequence ID" value="RSL17051.1"/>
    <property type="molecule type" value="Genomic_DNA"/>
</dbReference>
<feature type="domain" description="Beta-lactamase-related" evidence="2">
    <location>
        <begin position="112"/>
        <end position="420"/>
    </location>
</feature>
<dbReference type="InterPro" id="IPR051478">
    <property type="entry name" value="Beta-lactamase-like_AB/R"/>
</dbReference>
<dbReference type="InterPro" id="IPR001466">
    <property type="entry name" value="Beta-lactam-related"/>
</dbReference>
<dbReference type="NCBIfam" id="NF007943">
    <property type="entry name" value="PRK10662.1"/>
    <property type="match status" value="1"/>
</dbReference>
<dbReference type="GO" id="GO:0004180">
    <property type="term" value="F:carboxypeptidase activity"/>
    <property type="evidence" value="ECO:0007669"/>
    <property type="project" value="UniProtKB-KW"/>
</dbReference>
<keyword evidence="3" id="KW-0121">Carboxypeptidase</keyword>
<reference evidence="3 4" key="1">
    <citation type="submission" date="2018-12" db="EMBL/GenBank/DDBJ databases">
        <title>Sequencing of bacterial isolates from soil warming experiment in Harvard Forest, Massachusetts, USA.</title>
        <authorList>
            <person name="Deangelis K."/>
        </authorList>
    </citation>
    <scope>NUCLEOTIDE SEQUENCE [LARGE SCALE GENOMIC DNA]</scope>
    <source>
        <strain evidence="3 4">EB153</strain>
    </source>
</reference>
<keyword evidence="3" id="KW-0645">Protease</keyword>
<evidence type="ECO:0000313" key="3">
    <source>
        <dbReference type="EMBL" id="RSL17051.1"/>
    </source>
</evidence>
<dbReference type="AlphaFoldDB" id="A0A428MJB4"/>